<sequence length="196" mass="22019">MRQYCLCLFIGLLAVAFIQSGAMGNNSNLPSECCFNYYGRKIPIAKIDSYIETRVDCTKPGVIFVTKKGYRMCVNPQLGWVRNAMKVVDDRDFLQDRCINCGPSKVGIKMPPDPIPTVAFFQCGAMGNNANVPSECCFDYYRSKIPIPKIDSYMVTRVDCTKPGIIFVTKKSNRLCVDPRQGWVKNAVKAVDVRDM</sequence>
<dbReference type="EMBL" id="QBIY01012749">
    <property type="protein sequence ID" value="RXN17323.1"/>
    <property type="molecule type" value="Genomic_DNA"/>
</dbReference>
<dbReference type="GO" id="GO:0006955">
    <property type="term" value="P:immune response"/>
    <property type="evidence" value="ECO:0007669"/>
    <property type="project" value="InterPro"/>
</dbReference>
<dbReference type="InterPro" id="IPR039809">
    <property type="entry name" value="Chemokine_b/g/d"/>
</dbReference>
<organism evidence="11 12">
    <name type="scientific">Labeo rohita</name>
    <name type="common">Indian major carp</name>
    <name type="synonym">Cyprinus rohita</name>
    <dbReference type="NCBI Taxonomy" id="84645"/>
    <lineage>
        <taxon>Eukaryota</taxon>
        <taxon>Metazoa</taxon>
        <taxon>Chordata</taxon>
        <taxon>Craniata</taxon>
        <taxon>Vertebrata</taxon>
        <taxon>Euteleostomi</taxon>
        <taxon>Actinopterygii</taxon>
        <taxon>Neopterygii</taxon>
        <taxon>Teleostei</taxon>
        <taxon>Ostariophysi</taxon>
        <taxon>Cypriniformes</taxon>
        <taxon>Cyprinidae</taxon>
        <taxon>Labeoninae</taxon>
        <taxon>Labeonini</taxon>
        <taxon>Labeo</taxon>
    </lineage>
</organism>
<dbReference type="SMART" id="SM00199">
    <property type="entry name" value="SCY"/>
    <property type="match status" value="2"/>
</dbReference>
<comment type="subcellular location">
    <subcellularLocation>
        <location evidence="1 9">Secreted</location>
    </subcellularLocation>
</comment>
<keyword evidence="4 9" id="KW-0964">Secreted</keyword>
<dbReference type="Gene3D" id="2.40.50.40">
    <property type="match status" value="2"/>
</dbReference>
<evidence type="ECO:0000313" key="12">
    <source>
        <dbReference type="Proteomes" id="UP000290572"/>
    </source>
</evidence>
<reference evidence="11 12" key="1">
    <citation type="submission" date="2018-03" db="EMBL/GenBank/DDBJ databases">
        <title>Draft genome sequence of Rohu Carp (Labeo rohita).</title>
        <authorList>
            <person name="Das P."/>
            <person name="Kushwaha B."/>
            <person name="Joshi C.G."/>
            <person name="Kumar D."/>
            <person name="Nagpure N.S."/>
            <person name="Sahoo L."/>
            <person name="Das S.P."/>
            <person name="Bit A."/>
            <person name="Patnaik S."/>
            <person name="Meher P.K."/>
            <person name="Jayasankar P."/>
            <person name="Koringa P.G."/>
            <person name="Patel N.V."/>
            <person name="Hinsu A.T."/>
            <person name="Kumar R."/>
            <person name="Pandey M."/>
            <person name="Agarwal S."/>
            <person name="Srivastava S."/>
            <person name="Singh M."/>
            <person name="Iquebal M.A."/>
            <person name="Jaiswal S."/>
            <person name="Angadi U.B."/>
            <person name="Kumar N."/>
            <person name="Raza M."/>
            <person name="Shah T.M."/>
            <person name="Rai A."/>
            <person name="Jena J.K."/>
        </authorList>
    </citation>
    <scope>NUCLEOTIDE SEQUENCE [LARGE SCALE GENOMIC DNA]</scope>
    <source>
        <strain evidence="11">DASCIFA01</strain>
        <tissue evidence="11">Testis</tissue>
    </source>
</reference>
<evidence type="ECO:0000256" key="3">
    <source>
        <dbReference type="ARBA" id="ARBA00022514"/>
    </source>
</evidence>
<dbReference type="InterPro" id="IPR001811">
    <property type="entry name" value="Chemokine_IL8-like_dom"/>
</dbReference>
<evidence type="ECO:0000313" key="11">
    <source>
        <dbReference type="EMBL" id="RXN17323.1"/>
    </source>
</evidence>
<keyword evidence="9" id="KW-0145">Chemotaxis</keyword>
<dbReference type="PROSITE" id="PS00472">
    <property type="entry name" value="SMALL_CYTOKINES_CC"/>
    <property type="match status" value="2"/>
</dbReference>
<keyword evidence="13" id="KW-1267">Proteomics identification</keyword>
<evidence type="ECO:0000256" key="7">
    <source>
        <dbReference type="ARBA" id="ARBA00044740"/>
    </source>
</evidence>
<dbReference type="InterPro" id="IPR000827">
    <property type="entry name" value="Chemokine_CC_CS"/>
</dbReference>
<evidence type="ECO:0000256" key="9">
    <source>
        <dbReference type="RuleBase" id="RU361150"/>
    </source>
</evidence>
<evidence type="ECO:0000256" key="2">
    <source>
        <dbReference type="ARBA" id="ARBA00010868"/>
    </source>
</evidence>
<dbReference type="GO" id="GO:0008009">
    <property type="term" value="F:chemokine activity"/>
    <property type="evidence" value="ECO:0007669"/>
    <property type="project" value="InterPro"/>
</dbReference>
<keyword evidence="12" id="KW-1185">Reference proteome</keyword>
<evidence type="ECO:0000256" key="1">
    <source>
        <dbReference type="ARBA" id="ARBA00004613"/>
    </source>
</evidence>
<proteinExistence type="evidence at protein level"/>
<dbReference type="Pfam" id="PF00048">
    <property type="entry name" value="IL8"/>
    <property type="match status" value="2"/>
</dbReference>
<evidence type="ECO:0000256" key="8">
    <source>
        <dbReference type="ARBA" id="ARBA00046726"/>
    </source>
</evidence>
<evidence type="ECO:0000256" key="6">
    <source>
        <dbReference type="ARBA" id="ARBA00023157"/>
    </source>
</evidence>
<feature type="chain" id="PRO_5019610261" description="C-C motif chemokine" evidence="9">
    <location>
        <begin position="25"/>
        <end position="196"/>
    </location>
</feature>
<dbReference type="PANTHER" id="PTHR12015:SF183">
    <property type="entry name" value="C-C MOTIF CHEMOKINE 3"/>
    <property type="match status" value="1"/>
</dbReference>
<dbReference type="Proteomes" id="UP000290572">
    <property type="component" value="Unassembled WGS sequence"/>
</dbReference>
<accession>A0A498MBY5</accession>
<comment type="caution">
    <text evidence="11">The sequence shown here is derived from an EMBL/GenBank/DDBJ whole genome shotgun (WGS) entry which is preliminary data.</text>
</comment>
<keyword evidence="5 9" id="KW-0732">Signal</keyword>
<keyword evidence="3 9" id="KW-0202">Cytokine</keyword>
<dbReference type="InterPro" id="IPR036048">
    <property type="entry name" value="Interleukin_8-like_sf"/>
</dbReference>
<protein>
    <recommendedName>
        <fullName evidence="9">C-C motif chemokine</fullName>
    </recommendedName>
</protein>
<dbReference type="FunFam" id="2.40.50.40:FF:000002">
    <property type="entry name" value="C-C motif chemokine"/>
    <property type="match status" value="2"/>
</dbReference>
<feature type="domain" description="Chemokine interleukin-8-like" evidence="10">
    <location>
        <begin position="133"/>
        <end position="191"/>
    </location>
</feature>
<feature type="domain" description="Chemokine interleukin-8-like" evidence="10">
    <location>
        <begin position="30"/>
        <end position="88"/>
    </location>
</feature>
<comment type="similarity">
    <text evidence="2 9">Belongs to the intercrine beta (chemokine CC) family.</text>
</comment>
<evidence type="ECO:0000259" key="10">
    <source>
        <dbReference type="SMART" id="SM00199"/>
    </source>
</evidence>
<dbReference type="GO" id="GO:0005615">
    <property type="term" value="C:extracellular space"/>
    <property type="evidence" value="ECO:0007669"/>
    <property type="project" value="UniProtKB-KW"/>
</dbReference>
<dbReference type="AlphaFoldDB" id="A0A498MBY5"/>
<dbReference type="PANTHER" id="PTHR12015">
    <property type="entry name" value="SMALL INDUCIBLE CYTOKINE A"/>
    <property type="match status" value="1"/>
</dbReference>
<comment type="subunit">
    <text evidence="8">Self-associates. Also heterodimer of MIP-1-alpha(4-69) and MIP-1-beta(3-69). Interacts with CCR1.</text>
</comment>
<gene>
    <name evidence="11" type="ORF">ROHU_027003</name>
</gene>
<name>A0A498MBY5_LABRO</name>
<dbReference type="SUPFAM" id="SSF54117">
    <property type="entry name" value="Interleukin 8-like chemokines"/>
    <property type="match status" value="2"/>
</dbReference>
<comment type="function">
    <text evidence="7">Monokine with inflammatory and chemokinetic properties. Binds to CCR1, CCR4 and CCR5. One of the major HIV-suppressive factors produced by CD8+ T-cells. Recombinant MIP-1-alpha induces a dose-dependent inhibition of different strains of HIV-1, HIV-2, and simian immunodeficiency virus (SIV).</text>
</comment>
<dbReference type="CDD" id="cd00272">
    <property type="entry name" value="Chemokine_CC"/>
    <property type="match status" value="2"/>
</dbReference>
<keyword evidence="6" id="KW-1015">Disulfide bond</keyword>
<evidence type="ECO:0000256" key="5">
    <source>
        <dbReference type="ARBA" id="ARBA00022729"/>
    </source>
</evidence>
<evidence type="ECO:0007829" key="13">
    <source>
        <dbReference type="PeptideAtlas" id="A0A498MBY5"/>
    </source>
</evidence>
<evidence type="ECO:0000256" key="4">
    <source>
        <dbReference type="ARBA" id="ARBA00022525"/>
    </source>
</evidence>
<feature type="signal peptide" evidence="9">
    <location>
        <begin position="1"/>
        <end position="24"/>
    </location>
</feature>